<evidence type="ECO:0000313" key="3">
    <source>
        <dbReference type="Proteomes" id="UP001152484"/>
    </source>
</evidence>
<organism evidence="2 3">
    <name type="scientific">Cuscuta europaea</name>
    <name type="common">European dodder</name>
    <dbReference type="NCBI Taxonomy" id="41803"/>
    <lineage>
        <taxon>Eukaryota</taxon>
        <taxon>Viridiplantae</taxon>
        <taxon>Streptophyta</taxon>
        <taxon>Embryophyta</taxon>
        <taxon>Tracheophyta</taxon>
        <taxon>Spermatophyta</taxon>
        <taxon>Magnoliopsida</taxon>
        <taxon>eudicotyledons</taxon>
        <taxon>Gunneridae</taxon>
        <taxon>Pentapetalae</taxon>
        <taxon>asterids</taxon>
        <taxon>lamiids</taxon>
        <taxon>Solanales</taxon>
        <taxon>Convolvulaceae</taxon>
        <taxon>Cuscuteae</taxon>
        <taxon>Cuscuta</taxon>
        <taxon>Cuscuta subgen. Cuscuta</taxon>
    </lineage>
</organism>
<dbReference type="PANTHER" id="PTHR35218">
    <property type="entry name" value="RNASE H DOMAIN-CONTAINING PROTEIN"/>
    <property type="match status" value="1"/>
</dbReference>
<proteinExistence type="predicted"/>
<reference evidence="2" key="1">
    <citation type="submission" date="2022-07" db="EMBL/GenBank/DDBJ databases">
        <authorList>
            <person name="Macas J."/>
            <person name="Novak P."/>
            <person name="Neumann P."/>
        </authorList>
    </citation>
    <scope>NUCLEOTIDE SEQUENCE</scope>
</reference>
<dbReference type="Pfam" id="PF03372">
    <property type="entry name" value="Exo_endo_phos"/>
    <property type="match status" value="1"/>
</dbReference>
<dbReference type="EMBL" id="CAMAPE010000010">
    <property type="protein sequence ID" value="CAH9076812.1"/>
    <property type="molecule type" value="Genomic_DNA"/>
</dbReference>
<dbReference type="OrthoDB" id="1741517at2759"/>
<sequence>MRQIISNARGQWSKRLGHRVTGRQKEDRGFRGCTWLRDDTGGQLGEHVTGINQQQSSKDTDLVAFVGAGGVEQAAQCSSEMQTEDNELAAEKKRKRFAEESQPKVTDCSTSTSGIAEKKMGWVLSSGPPGPMIILSWNCRGLGHPCAVPTLRDLVRHNKPDVIFLCETLCSSYKVDAIRRLLGFEAYFVVDREGRSGGLAILWRSANLIELINFSKNFINVLVKEEATHPWQLTGFYGIPDRQHRRESSDILRKDR</sequence>
<keyword evidence="3" id="KW-1185">Reference proteome</keyword>
<dbReference type="AlphaFoldDB" id="A0A9P1E417"/>
<gene>
    <name evidence="2" type="ORF">CEURO_LOCUS6041</name>
</gene>
<comment type="caution">
    <text evidence="2">The sequence shown here is derived from an EMBL/GenBank/DDBJ whole genome shotgun (WGS) entry which is preliminary data.</text>
</comment>
<dbReference type="Gene3D" id="3.60.10.10">
    <property type="entry name" value="Endonuclease/exonuclease/phosphatase"/>
    <property type="match status" value="1"/>
</dbReference>
<dbReference type="GO" id="GO:0003824">
    <property type="term" value="F:catalytic activity"/>
    <property type="evidence" value="ECO:0007669"/>
    <property type="project" value="InterPro"/>
</dbReference>
<evidence type="ECO:0000259" key="1">
    <source>
        <dbReference type="Pfam" id="PF03372"/>
    </source>
</evidence>
<dbReference type="InterPro" id="IPR036691">
    <property type="entry name" value="Endo/exonu/phosph_ase_sf"/>
</dbReference>
<feature type="domain" description="Endonuclease/exonuclease/phosphatase" evidence="1">
    <location>
        <begin position="135"/>
        <end position="213"/>
    </location>
</feature>
<dbReference type="PANTHER" id="PTHR35218:SF9">
    <property type="entry name" value="ENDONUCLEASE_EXONUCLEASE_PHOSPHATASE DOMAIN-CONTAINING PROTEIN"/>
    <property type="match status" value="1"/>
</dbReference>
<dbReference type="SUPFAM" id="SSF56219">
    <property type="entry name" value="DNase I-like"/>
    <property type="match status" value="1"/>
</dbReference>
<evidence type="ECO:0000313" key="2">
    <source>
        <dbReference type="EMBL" id="CAH9076812.1"/>
    </source>
</evidence>
<dbReference type="Proteomes" id="UP001152484">
    <property type="component" value="Unassembled WGS sequence"/>
</dbReference>
<dbReference type="InterPro" id="IPR005135">
    <property type="entry name" value="Endo/exonuclease/phosphatase"/>
</dbReference>
<name>A0A9P1E417_CUSEU</name>
<protein>
    <recommendedName>
        <fullName evidence="1">Endonuclease/exonuclease/phosphatase domain-containing protein</fullName>
    </recommendedName>
</protein>
<accession>A0A9P1E417</accession>